<dbReference type="EMBL" id="NMUE01000012">
    <property type="protein sequence ID" value="RFA96342.1"/>
    <property type="molecule type" value="Genomic_DNA"/>
</dbReference>
<evidence type="ECO:0000313" key="3">
    <source>
        <dbReference type="Proteomes" id="UP000257123"/>
    </source>
</evidence>
<name>A0A371QZY6_9CREN</name>
<organism evidence="2 3">
    <name type="scientific">Pyrobaculum aerophilum</name>
    <dbReference type="NCBI Taxonomy" id="13773"/>
    <lineage>
        <taxon>Archaea</taxon>
        <taxon>Thermoproteota</taxon>
        <taxon>Thermoprotei</taxon>
        <taxon>Thermoproteales</taxon>
        <taxon>Thermoproteaceae</taxon>
        <taxon>Pyrobaculum</taxon>
    </lineage>
</organism>
<dbReference type="AlphaFoldDB" id="A0A371QZY6"/>
<proteinExistence type="predicted"/>
<protein>
    <submittedName>
        <fullName evidence="2">Uncharacterized protein</fullName>
    </submittedName>
</protein>
<evidence type="ECO:0000313" key="2">
    <source>
        <dbReference type="EMBL" id="RFA96342.1"/>
    </source>
</evidence>
<feature type="region of interest" description="Disordered" evidence="1">
    <location>
        <begin position="29"/>
        <end position="58"/>
    </location>
</feature>
<comment type="caution">
    <text evidence="2">The sequence shown here is derived from an EMBL/GenBank/DDBJ whole genome shotgun (WGS) entry which is preliminary data.</text>
</comment>
<dbReference type="Proteomes" id="UP000257123">
    <property type="component" value="Unassembled WGS sequence"/>
</dbReference>
<accession>A0A371QZY6</accession>
<evidence type="ECO:0000256" key="1">
    <source>
        <dbReference type="SAM" id="MobiDB-lite"/>
    </source>
</evidence>
<reference evidence="2 3" key="1">
    <citation type="submission" date="2017-07" db="EMBL/GenBank/DDBJ databases">
        <title>Draft genome sequence of aerobic hyperthermophilic archaea, Pyrobaculum aerophilum YKB31 and YKB32.</title>
        <authorList>
            <person name="Mochizuki T."/>
            <person name="Berliner A.J."/>
            <person name="Yoshida-Takashima Y."/>
            <person name="Takaki Y."/>
            <person name="Nunoura T."/>
            <person name="Takai K."/>
        </authorList>
    </citation>
    <scope>NUCLEOTIDE SEQUENCE [LARGE SCALE GENOMIC DNA]</scope>
    <source>
        <strain evidence="2 3">YKB31</strain>
    </source>
</reference>
<gene>
    <name evidence="2" type="ORF">CGL51_05150</name>
</gene>
<sequence length="103" mass="10993">MPPRWLFFKKPSFNLMNYLLLSKCPLPSRAPRGQGSAFTPPAEGPPGELAFPSAGSAPKGLPRLRPFVRAAPPARGGVGGGNTFMTLFCIPPNFDFSLSTVAF</sequence>